<evidence type="ECO:0000259" key="8">
    <source>
        <dbReference type="Pfam" id="PF09334"/>
    </source>
</evidence>
<evidence type="ECO:0000259" key="9">
    <source>
        <dbReference type="Pfam" id="PF19303"/>
    </source>
</evidence>
<dbReference type="HAMAP" id="MF_01228">
    <property type="entry name" value="Met_tRNA_synth_type2"/>
    <property type="match status" value="1"/>
</dbReference>
<dbReference type="NCBIfam" id="TIGR00398">
    <property type="entry name" value="metG"/>
    <property type="match status" value="1"/>
</dbReference>
<organism evidence="10 11">
    <name type="scientific">Caldovatus aquaticus</name>
    <dbReference type="NCBI Taxonomy" id="2865671"/>
    <lineage>
        <taxon>Bacteria</taxon>
        <taxon>Pseudomonadati</taxon>
        <taxon>Pseudomonadota</taxon>
        <taxon>Alphaproteobacteria</taxon>
        <taxon>Acetobacterales</taxon>
        <taxon>Roseomonadaceae</taxon>
        <taxon>Caldovatus</taxon>
    </lineage>
</organism>
<proteinExistence type="inferred from homology"/>
<dbReference type="Pfam" id="PF09334">
    <property type="entry name" value="tRNA-synt_1g"/>
    <property type="match status" value="1"/>
</dbReference>
<evidence type="ECO:0000256" key="7">
    <source>
        <dbReference type="HAMAP-Rule" id="MF_01228"/>
    </source>
</evidence>
<dbReference type="Proteomes" id="UP001519924">
    <property type="component" value="Unassembled WGS sequence"/>
</dbReference>
<dbReference type="InterPro" id="IPR023457">
    <property type="entry name" value="Met-tRNA_synth_2"/>
</dbReference>
<comment type="caution">
    <text evidence="7">Lacks conserved residue(s) required for the propagation of feature annotation.</text>
</comment>
<dbReference type="PANTHER" id="PTHR43326">
    <property type="entry name" value="METHIONYL-TRNA SYNTHETASE"/>
    <property type="match status" value="1"/>
</dbReference>
<evidence type="ECO:0000313" key="11">
    <source>
        <dbReference type="Proteomes" id="UP001519924"/>
    </source>
</evidence>
<dbReference type="SUPFAM" id="SSF52374">
    <property type="entry name" value="Nucleotidylyl transferase"/>
    <property type="match status" value="1"/>
</dbReference>
<dbReference type="Gene3D" id="1.10.730.10">
    <property type="entry name" value="Isoleucyl-tRNA Synthetase, Domain 1"/>
    <property type="match status" value="1"/>
</dbReference>
<dbReference type="InterPro" id="IPR041872">
    <property type="entry name" value="Anticodon_Met"/>
</dbReference>
<dbReference type="CDD" id="cd00814">
    <property type="entry name" value="MetRS_core"/>
    <property type="match status" value="1"/>
</dbReference>
<keyword evidence="3 7" id="KW-0547">Nucleotide-binding</keyword>
<evidence type="ECO:0000256" key="5">
    <source>
        <dbReference type="ARBA" id="ARBA00022917"/>
    </source>
</evidence>
<comment type="function">
    <text evidence="1 7">Is required not only for elongation of protein synthesis but also for the initiation of all mRNA translation through initiator tRNA(fMet) aminoacylation.</text>
</comment>
<keyword evidence="2 7" id="KW-0436">Ligase</keyword>
<reference evidence="10 11" key="1">
    <citation type="submission" date="2021-08" db="EMBL/GenBank/DDBJ databases">
        <title>Caldovatus sediminis gen. nov., sp. nov., a moderately thermophilic bacterium isolated from a hot spring.</title>
        <authorList>
            <person name="Hu C.-J."/>
            <person name="Li W.-J."/>
            <person name="Xian W.-D."/>
        </authorList>
    </citation>
    <scope>NUCLEOTIDE SEQUENCE [LARGE SCALE GENOMIC DNA]</scope>
    <source>
        <strain evidence="10 11">SYSU G05006</strain>
    </source>
</reference>
<dbReference type="SUPFAM" id="SSF47323">
    <property type="entry name" value="Anticodon-binding domain of a subclass of class I aminoacyl-tRNA synthetases"/>
    <property type="match status" value="1"/>
</dbReference>
<dbReference type="NCBIfam" id="NF008900">
    <property type="entry name" value="PRK12267.1"/>
    <property type="match status" value="1"/>
</dbReference>
<keyword evidence="5 7" id="KW-0648">Protein biosynthesis</keyword>
<feature type="domain" description="Methionyl-tRNA synthetase anticodon-binding" evidence="9">
    <location>
        <begin position="385"/>
        <end position="511"/>
    </location>
</feature>
<comment type="caution">
    <text evidence="10">The sequence shown here is derived from an EMBL/GenBank/DDBJ whole genome shotgun (WGS) entry which is preliminary data.</text>
</comment>
<dbReference type="InterPro" id="IPR033911">
    <property type="entry name" value="MetRS_core"/>
</dbReference>
<dbReference type="InterPro" id="IPR014729">
    <property type="entry name" value="Rossmann-like_a/b/a_fold"/>
</dbReference>
<evidence type="ECO:0000256" key="3">
    <source>
        <dbReference type="ARBA" id="ARBA00022741"/>
    </source>
</evidence>
<feature type="short sequence motif" description="'HIGH' region" evidence="7">
    <location>
        <begin position="15"/>
        <end position="25"/>
    </location>
</feature>
<feature type="short sequence motif" description="'KMSKS' region" evidence="7">
    <location>
        <begin position="301"/>
        <end position="305"/>
    </location>
</feature>
<comment type="catalytic activity">
    <reaction evidence="7">
        <text>tRNA(Met) + L-methionine + ATP = L-methionyl-tRNA(Met) + AMP + diphosphate</text>
        <dbReference type="Rhea" id="RHEA:13481"/>
        <dbReference type="Rhea" id="RHEA-COMP:9667"/>
        <dbReference type="Rhea" id="RHEA-COMP:9698"/>
        <dbReference type="ChEBI" id="CHEBI:30616"/>
        <dbReference type="ChEBI" id="CHEBI:33019"/>
        <dbReference type="ChEBI" id="CHEBI:57844"/>
        <dbReference type="ChEBI" id="CHEBI:78442"/>
        <dbReference type="ChEBI" id="CHEBI:78530"/>
        <dbReference type="ChEBI" id="CHEBI:456215"/>
        <dbReference type="EC" id="6.1.1.10"/>
    </reaction>
</comment>
<name>A0ABS7F6T0_9PROT</name>
<dbReference type="Pfam" id="PF19303">
    <property type="entry name" value="Anticodon_3"/>
    <property type="match status" value="1"/>
</dbReference>
<gene>
    <name evidence="7 10" type="primary">metG</name>
    <name evidence="10" type="ORF">K1J50_17745</name>
</gene>
<dbReference type="PANTHER" id="PTHR43326:SF1">
    <property type="entry name" value="METHIONINE--TRNA LIGASE, MITOCHONDRIAL"/>
    <property type="match status" value="1"/>
</dbReference>
<dbReference type="EC" id="6.1.1.10" evidence="7"/>
<feature type="domain" description="Methionyl/Leucyl tRNA synthetase" evidence="8">
    <location>
        <begin position="8"/>
        <end position="365"/>
    </location>
</feature>
<comment type="similarity">
    <text evidence="7">Belongs to the class-I aminoacyl-tRNA synthetase family. MetG type 2B subfamily.</text>
</comment>
<keyword evidence="4 7" id="KW-0067">ATP-binding</keyword>
<keyword evidence="7" id="KW-0963">Cytoplasm</keyword>
<dbReference type="InterPro" id="IPR014758">
    <property type="entry name" value="Met-tRNA_synth"/>
</dbReference>
<dbReference type="GO" id="GO:0004825">
    <property type="term" value="F:methionine-tRNA ligase activity"/>
    <property type="evidence" value="ECO:0007669"/>
    <property type="project" value="UniProtKB-EC"/>
</dbReference>
<dbReference type="EMBL" id="JAHZUY010000087">
    <property type="protein sequence ID" value="MBW8271322.1"/>
    <property type="molecule type" value="Genomic_DNA"/>
</dbReference>
<comment type="subcellular location">
    <subcellularLocation>
        <location evidence="7">Cytoplasm</location>
    </subcellularLocation>
</comment>
<dbReference type="CDD" id="cd07957">
    <property type="entry name" value="Anticodon_Ia_Met"/>
    <property type="match status" value="1"/>
</dbReference>
<evidence type="ECO:0000256" key="4">
    <source>
        <dbReference type="ARBA" id="ARBA00022840"/>
    </source>
</evidence>
<accession>A0ABS7F6T0</accession>
<comment type="subunit">
    <text evidence="7">Monomer.</text>
</comment>
<protein>
    <recommendedName>
        <fullName evidence="7">Methionine--tRNA ligase</fullName>
        <ecNumber evidence="7">6.1.1.10</ecNumber>
    </recommendedName>
    <alternativeName>
        <fullName evidence="7">Methionyl-tRNA synthetase</fullName>
        <shortName evidence="7">MetRS</shortName>
    </alternativeName>
</protein>
<sequence>MAEGARRIYLTTPIYYVNDRPHIGHAYTSLAADVLARWHRLDGHEVFFLTGTDEHGQKVEKAAQEAGMDPQAFTDQVSEHFRELARRMNFSNDDFIRTTEERHKRACTALWQELVRRGEIYLGHYEGWYAVRDEAFYGEDELVERDGRKYAPSGAPVEWVREPSYFFRLSAWGERLLKLYEENPDFVLPAGRRNEVISFVRAGLQDLSISRTSFRWGVPVPGDPGHVMYVWLDALTNYITAVGYPDTGAPRWRFWPADVHFVGKDILRFHAVYWPAFLMAAGLEPPRRVFAHGWWTNEGQKISKSLGNVIDPLALIETYGLDPVRFFLLREVPFGQDGDFSRRALIARLNNELANDLGNLAQRTLSLIQRHCDARLPERAPPTGSDRELLDAAAALPGRLRALLDRQAFHEALEQVWAVVRLCNAWIDREKPWALRRSDPARMAAVLRTLHDAMRVIATVLQPFMPDSMARMLDQLGVPPEARTLAALAAPLPGGLVLPPPAPLFRKIQDQPA</sequence>
<dbReference type="PRINTS" id="PR01041">
    <property type="entry name" value="TRNASYNTHMET"/>
</dbReference>
<dbReference type="InterPro" id="IPR009080">
    <property type="entry name" value="tRNAsynth_Ia_anticodon-bd"/>
</dbReference>
<dbReference type="Gene3D" id="3.40.50.620">
    <property type="entry name" value="HUPs"/>
    <property type="match status" value="1"/>
</dbReference>
<evidence type="ECO:0000313" key="10">
    <source>
        <dbReference type="EMBL" id="MBW8271322.1"/>
    </source>
</evidence>
<evidence type="ECO:0000256" key="2">
    <source>
        <dbReference type="ARBA" id="ARBA00022598"/>
    </source>
</evidence>
<keyword evidence="11" id="KW-1185">Reference proteome</keyword>
<dbReference type="Gene3D" id="2.170.220.10">
    <property type="match status" value="1"/>
</dbReference>
<dbReference type="RefSeq" id="WP_220119090.1">
    <property type="nucleotide sequence ID" value="NZ_JAHZUY010000087.1"/>
</dbReference>
<dbReference type="InterPro" id="IPR015413">
    <property type="entry name" value="Methionyl/Leucyl_tRNA_Synth"/>
</dbReference>
<keyword evidence="6 7" id="KW-0030">Aminoacyl-tRNA synthetase</keyword>
<evidence type="ECO:0000256" key="1">
    <source>
        <dbReference type="ARBA" id="ARBA00003314"/>
    </source>
</evidence>
<evidence type="ECO:0000256" key="6">
    <source>
        <dbReference type="ARBA" id="ARBA00023146"/>
    </source>
</evidence>